<proteinExistence type="predicted"/>
<feature type="compositionally biased region" description="Basic residues" evidence="1">
    <location>
        <begin position="933"/>
        <end position="943"/>
    </location>
</feature>
<evidence type="ECO:0008006" key="5">
    <source>
        <dbReference type="Google" id="ProtNLM"/>
    </source>
</evidence>
<dbReference type="AlphaFoldDB" id="A0AAW0F6R6"/>
<gene>
    <name evidence="3" type="ORF">NESM_000201900</name>
</gene>
<feature type="transmembrane region" description="Helical" evidence="2">
    <location>
        <begin position="12"/>
        <end position="37"/>
    </location>
</feature>
<feature type="compositionally biased region" description="Low complexity" evidence="1">
    <location>
        <begin position="365"/>
        <end position="378"/>
    </location>
</feature>
<feature type="region of interest" description="Disordered" evidence="1">
    <location>
        <begin position="342"/>
        <end position="380"/>
    </location>
</feature>
<sequence length="943" mass="99058">MAARLTARQYTVVRCLLIIAHALTFIVCTTMLIVPLIQRHRYLHYFVVVPNPDLGVSLATTLMALSGSVGLVQPLLFFFFYIVYPLLRERWWSVQARRLERSSATTTTTTTPLPLQQPHDAPEPPLLDDSAVHQNALIDLMHTSDGISSDSHTHTTQHAVYTAVEVEGEVANAADSGTAREAAVQADAEAPFTGDADMPVPSTGGDRAPASPHHPLTARTASLLSLTAWSDAPLLMAPPSRAAVPPSPLSDVSTAPRRSDTVVVPRGSSFQPFSLHSGNTTEADVSAVTAVPSAAATALQEEAMASVSGSASAGAVAVPIAHRSTAGHPSFYVSQVPQSTAAVRGGGERGVAANGADDDDDDMDNSSLLGSGPNSPLSTRVNHATVEAPSGGAAVELDRKASRRARRVLSDTVTPRALAMLGDSDGGGPVVVRTATPSVVKSVTDPFRTPLATRPGSSVWGRTLPLRSMRPSDAEEMASVRHAYTEVSSVALSKRSAGLAPTVTPTAAVSRAASVHEMDAVLLSSEEVRPAMPRAASTTGRRGRRRPRTAGDVPRHSDAVALVRPQPCFAPLLPPKEASAPPAHEVAAPLVAEHDVAPSQPLSPALLHSRFTMDMTFRLLLSIYYIVSAMSILSGYVLGIVAVVRSELTTVNDYYSMADGWNNVFIFKNVSAATDAAMCRLQLSRDCSGGGSLCNASAYASADDAHSQHCPFCTARQQRTISTYTRLCSSVYDPGLKYYRTYMVLLAIAIAASLAALWLAVYSCGAGVLPSVGYASPSQRGREAREAREAQEAQEAAATVDLLSSPESLSTLRSLHSPTDAISPLFYSTLGNGSASPSALAAMTATTAAPSRAALAHMFEGLHAPSTAMLPSLSVVMAEMSRDGGCGDSGDAVLPRTSPLRERRTSGGAGRVRDLAAHSMVDGVDDTSSEAHTRHHRGGVSMN</sequence>
<feature type="transmembrane region" description="Helical" evidence="2">
    <location>
        <begin position="742"/>
        <end position="775"/>
    </location>
</feature>
<feature type="region of interest" description="Disordered" evidence="1">
    <location>
        <begin position="189"/>
        <end position="215"/>
    </location>
</feature>
<feature type="region of interest" description="Disordered" evidence="1">
    <location>
        <begin position="884"/>
        <end position="943"/>
    </location>
</feature>
<keyword evidence="2" id="KW-0812">Transmembrane</keyword>
<name>A0AAW0F6R6_9TRYP</name>
<organism evidence="3 4">
    <name type="scientific">Novymonas esmeraldas</name>
    <dbReference type="NCBI Taxonomy" id="1808958"/>
    <lineage>
        <taxon>Eukaryota</taxon>
        <taxon>Discoba</taxon>
        <taxon>Euglenozoa</taxon>
        <taxon>Kinetoplastea</taxon>
        <taxon>Metakinetoplastina</taxon>
        <taxon>Trypanosomatida</taxon>
        <taxon>Trypanosomatidae</taxon>
        <taxon>Novymonas</taxon>
    </lineage>
</organism>
<reference evidence="3 4" key="1">
    <citation type="journal article" date="2021" name="MBio">
        <title>A New Model Trypanosomatid, Novymonas esmeraldas: Genomic Perception of Its 'Candidatus Pandoraea novymonadis' Endosymbiont.</title>
        <authorList>
            <person name="Zakharova A."/>
            <person name="Saura A."/>
            <person name="Butenko A."/>
            <person name="Podesvova L."/>
            <person name="Warmusova S."/>
            <person name="Kostygov A.Y."/>
            <person name="Nenarokova A."/>
            <person name="Lukes J."/>
            <person name="Opperdoes F.R."/>
            <person name="Yurchenko V."/>
        </authorList>
    </citation>
    <scope>NUCLEOTIDE SEQUENCE [LARGE SCALE GENOMIC DNA]</scope>
    <source>
        <strain evidence="3 4">E262AT.01</strain>
    </source>
</reference>
<feature type="region of interest" description="Disordered" evidence="1">
    <location>
        <begin position="531"/>
        <end position="555"/>
    </location>
</feature>
<evidence type="ECO:0000313" key="4">
    <source>
        <dbReference type="Proteomes" id="UP001430356"/>
    </source>
</evidence>
<keyword evidence="2" id="KW-0472">Membrane</keyword>
<accession>A0AAW0F6R6</accession>
<protein>
    <recommendedName>
        <fullName evidence="5">Integral membrane protein</fullName>
    </recommendedName>
</protein>
<feature type="transmembrane region" description="Helical" evidence="2">
    <location>
        <begin position="57"/>
        <end position="87"/>
    </location>
</feature>
<feature type="transmembrane region" description="Helical" evidence="2">
    <location>
        <begin position="619"/>
        <end position="644"/>
    </location>
</feature>
<keyword evidence="2" id="KW-1133">Transmembrane helix</keyword>
<feature type="region of interest" description="Disordered" evidence="1">
    <location>
        <begin position="103"/>
        <end position="128"/>
    </location>
</feature>
<evidence type="ECO:0000256" key="1">
    <source>
        <dbReference type="SAM" id="MobiDB-lite"/>
    </source>
</evidence>
<keyword evidence="4" id="KW-1185">Reference proteome</keyword>
<evidence type="ECO:0000256" key="2">
    <source>
        <dbReference type="SAM" id="Phobius"/>
    </source>
</evidence>
<evidence type="ECO:0000313" key="3">
    <source>
        <dbReference type="EMBL" id="KAK7201394.1"/>
    </source>
</evidence>
<dbReference type="Proteomes" id="UP001430356">
    <property type="component" value="Unassembled WGS sequence"/>
</dbReference>
<comment type="caution">
    <text evidence="3">The sequence shown here is derived from an EMBL/GenBank/DDBJ whole genome shotgun (WGS) entry which is preliminary data.</text>
</comment>
<feature type="compositionally biased region" description="Basic and acidic residues" evidence="1">
    <location>
        <begin position="899"/>
        <end position="916"/>
    </location>
</feature>
<dbReference type="EMBL" id="JAECZO010000014">
    <property type="protein sequence ID" value="KAK7201394.1"/>
    <property type="molecule type" value="Genomic_DNA"/>
</dbReference>